<proteinExistence type="predicted"/>
<dbReference type="EMBL" id="MTYJ01000013">
    <property type="protein sequence ID" value="OQV23122.1"/>
    <property type="molecule type" value="Genomic_DNA"/>
</dbReference>
<keyword evidence="4" id="KW-1185">Reference proteome</keyword>
<protein>
    <recommendedName>
        <fullName evidence="2">Mon2 C-terminal domain-containing protein</fullName>
    </recommendedName>
</protein>
<comment type="caution">
    <text evidence="3">The sequence shown here is derived from an EMBL/GenBank/DDBJ whole genome shotgun (WGS) entry which is preliminary data.</text>
</comment>
<name>A0A1W0X730_HYPEX</name>
<dbReference type="OrthoDB" id="294853at2759"/>
<feature type="chain" id="PRO_5013320435" description="Mon2 C-terminal domain-containing protein" evidence="1">
    <location>
        <begin position="20"/>
        <end position="296"/>
    </location>
</feature>
<feature type="domain" description="Mon2 C-terminal" evidence="2">
    <location>
        <begin position="225"/>
        <end position="293"/>
    </location>
</feature>
<feature type="signal peptide" evidence="1">
    <location>
        <begin position="1"/>
        <end position="19"/>
    </location>
</feature>
<evidence type="ECO:0000313" key="4">
    <source>
        <dbReference type="Proteomes" id="UP000192578"/>
    </source>
</evidence>
<accession>A0A1W0X730</accession>
<reference evidence="4" key="1">
    <citation type="submission" date="2017-01" db="EMBL/GenBank/DDBJ databases">
        <title>Comparative genomics of anhydrobiosis in the tardigrade Hypsibius dujardini.</title>
        <authorList>
            <person name="Yoshida Y."/>
            <person name="Koutsovoulos G."/>
            <person name="Laetsch D."/>
            <person name="Stevens L."/>
            <person name="Kumar S."/>
            <person name="Horikawa D."/>
            <person name="Ishino K."/>
            <person name="Komine S."/>
            <person name="Tomita M."/>
            <person name="Blaxter M."/>
            <person name="Arakawa K."/>
        </authorList>
    </citation>
    <scope>NUCLEOTIDE SEQUENCE [LARGE SCALE GENOMIC DNA]</scope>
    <source>
        <strain evidence="4">Z151</strain>
    </source>
</reference>
<evidence type="ECO:0000313" key="3">
    <source>
        <dbReference type="EMBL" id="OQV23122.1"/>
    </source>
</evidence>
<dbReference type="InterPro" id="IPR032817">
    <property type="entry name" value="Mon2_C"/>
</dbReference>
<dbReference type="Proteomes" id="UP000192578">
    <property type="component" value="Unassembled WGS sequence"/>
</dbReference>
<evidence type="ECO:0000256" key="1">
    <source>
        <dbReference type="SAM" id="SignalP"/>
    </source>
</evidence>
<organism evidence="3 4">
    <name type="scientific">Hypsibius exemplaris</name>
    <name type="common">Freshwater tardigrade</name>
    <dbReference type="NCBI Taxonomy" id="2072580"/>
    <lineage>
        <taxon>Eukaryota</taxon>
        <taxon>Metazoa</taxon>
        <taxon>Ecdysozoa</taxon>
        <taxon>Tardigrada</taxon>
        <taxon>Eutardigrada</taxon>
        <taxon>Parachela</taxon>
        <taxon>Hypsibioidea</taxon>
        <taxon>Hypsibiidae</taxon>
        <taxon>Hypsibius</taxon>
    </lineage>
</organism>
<dbReference type="Pfam" id="PF16206">
    <property type="entry name" value="Mon2_C"/>
    <property type="match status" value="2"/>
</dbReference>
<gene>
    <name evidence="3" type="ORF">BV898_02860</name>
</gene>
<keyword evidence="1" id="KW-0732">Signal</keyword>
<dbReference type="AlphaFoldDB" id="A0A1W0X730"/>
<evidence type="ECO:0000259" key="2">
    <source>
        <dbReference type="Pfam" id="PF16206"/>
    </source>
</evidence>
<sequence length="296" mass="33559">MLFLFTFFLWQRIVLHNQADPLDGLRHIIPTHNIPLQAAHAAIHQPLKLRQVDAHQTAWRVAVESILKTVRITLPHVNVQSAPVFYNVWIHLASAVDDVLYGDDGQIVEWGTDDVDFEVMNFFRSEILPHVALIPIDDLKFTLNVFHKGSLHRHVMEPSHVLPTGSEKVATLCFEALLDFHLYHAHKIPEADDINLPAILLRCEKILSGLTAESDTNAVSRGKNSLRCIKSVLHSIKQTSVTNVDRQVWHDVIMLYPKLVGLVPVHLNVPLRAEFRNLLAAALLQYSELIQPPFKL</sequence>
<feature type="domain" description="Mon2 C-terminal" evidence="2">
    <location>
        <begin position="39"/>
        <end position="195"/>
    </location>
</feature>